<keyword evidence="3" id="KW-1185">Reference proteome</keyword>
<keyword evidence="1" id="KW-1133">Transmembrane helix</keyword>
<dbReference type="EMBL" id="JAJNAY010000001">
    <property type="protein sequence ID" value="MCD1116671.1"/>
    <property type="molecule type" value="Genomic_DNA"/>
</dbReference>
<dbReference type="RefSeq" id="WP_230668441.1">
    <property type="nucleotide sequence ID" value="NZ_JAJNAY010000001.1"/>
</dbReference>
<dbReference type="PROSITE" id="PS51257">
    <property type="entry name" value="PROKAR_LIPOPROTEIN"/>
    <property type="match status" value="1"/>
</dbReference>
<evidence type="ECO:0000313" key="2">
    <source>
        <dbReference type="EMBL" id="MCD1116671.1"/>
    </source>
</evidence>
<accession>A0A9Q3V2D9</accession>
<keyword evidence="1" id="KW-0472">Membrane</keyword>
<dbReference type="Proteomes" id="UP001108025">
    <property type="component" value="Unassembled WGS sequence"/>
</dbReference>
<protein>
    <submittedName>
        <fullName evidence="2">Uncharacterized protein</fullName>
    </submittedName>
</protein>
<feature type="transmembrane region" description="Helical" evidence="1">
    <location>
        <begin position="32"/>
        <end position="54"/>
    </location>
</feature>
<feature type="transmembrane region" description="Helical" evidence="1">
    <location>
        <begin position="7"/>
        <end position="26"/>
    </location>
</feature>
<evidence type="ECO:0000256" key="1">
    <source>
        <dbReference type="SAM" id="Phobius"/>
    </source>
</evidence>
<reference evidence="2" key="1">
    <citation type="submission" date="2021-11" db="EMBL/GenBank/DDBJ databases">
        <title>Description of novel Chryseobacterium species.</title>
        <authorList>
            <person name="Saticioglu I.B."/>
            <person name="Ay H."/>
            <person name="Altun S."/>
            <person name="Duman M."/>
        </authorList>
    </citation>
    <scope>NUCLEOTIDE SEQUENCE</scope>
    <source>
        <strain evidence="2">C-17</strain>
    </source>
</reference>
<gene>
    <name evidence="2" type="ORF">LO744_07360</name>
</gene>
<name>A0A9Q3V2D9_9FLAO</name>
<organism evidence="2 3">
    <name type="scientific">Chryseobacterium turcicum</name>
    <dbReference type="NCBI Taxonomy" id="2898076"/>
    <lineage>
        <taxon>Bacteria</taxon>
        <taxon>Pseudomonadati</taxon>
        <taxon>Bacteroidota</taxon>
        <taxon>Flavobacteriia</taxon>
        <taxon>Flavobacteriales</taxon>
        <taxon>Weeksellaceae</taxon>
        <taxon>Chryseobacterium group</taxon>
        <taxon>Chryseobacterium</taxon>
    </lineage>
</organism>
<dbReference type="AlphaFoldDB" id="A0A9Q3V2D9"/>
<proteinExistence type="predicted"/>
<feature type="transmembrane region" description="Helical" evidence="1">
    <location>
        <begin position="66"/>
        <end position="86"/>
    </location>
</feature>
<feature type="transmembrane region" description="Helical" evidence="1">
    <location>
        <begin position="92"/>
        <end position="116"/>
    </location>
</feature>
<comment type="caution">
    <text evidence="2">The sequence shown here is derived from an EMBL/GenBank/DDBJ whole genome shotgun (WGS) entry which is preliminary data.</text>
</comment>
<evidence type="ECO:0000313" key="3">
    <source>
        <dbReference type="Proteomes" id="UP001108025"/>
    </source>
</evidence>
<sequence>MKLNILKIEVALQTILTLGCLIYLIIDYNNQALASDFFIALFFIGAANQLGFLIRVFTVASKFHRYYFFGVILFFILLYFLSSMYANSNIDFVMYFMGIGGILFNIYYLIYGFYIIKNYEANKKE</sequence>
<keyword evidence="1" id="KW-0812">Transmembrane</keyword>